<evidence type="ECO:0000256" key="4">
    <source>
        <dbReference type="ARBA" id="ARBA00022777"/>
    </source>
</evidence>
<dbReference type="RefSeq" id="WP_276303192.1">
    <property type="nucleotide sequence ID" value="NZ_CP119992.1"/>
</dbReference>
<comment type="similarity">
    <text evidence="1">Belongs to the carbohydrate kinase PfkB family.</text>
</comment>
<keyword evidence="8" id="KW-1185">Reference proteome</keyword>
<dbReference type="GO" id="GO:0005524">
    <property type="term" value="F:ATP binding"/>
    <property type="evidence" value="ECO:0007669"/>
    <property type="project" value="UniProtKB-KW"/>
</dbReference>
<dbReference type="GO" id="GO:0008662">
    <property type="term" value="F:1-phosphofructokinase activity"/>
    <property type="evidence" value="ECO:0007669"/>
    <property type="project" value="UniProtKB-EC"/>
</dbReference>
<dbReference type="GeneID" id="79315765"/>
<accession>A0ABD6ABL7</accession>
<dbReference type="InterPro" id="IPR011611">
    <property type="entry name" value="PfkB_dom"/>
</dbReference>
<dbReference type="AlphaFoldDB" id="A0ABD6ABL7"/>
<keyword evidence="2 7" id="KW-0808">Transferase</keyword>
<name>A0ABD6ABL7_9EURY</name>
<dbReference type="SUPFAM" id="SSF53613">
    <property type="entry name" value="Ribokinase-like"/>
    <property type="match status" value="1"/>
</dbReference>
<dbReference type="Pfam" id="PF00294">
    <property type="entry name" value="PfkB"/>
    <property type="match status" value="1"/>
</dbReference>
<dbReference type="InterPro" id="IPR002173">
    <property type="entry name" value="Carboh/pur_kinase_PfkB_CS"/>
</dbReference>
<evidence type="ECO:0000256" key="1">
    <source>
        <dbReference type="ARBA" id="ARBA00010688"/>
    </source>
</evidence>
<sequence>MILSVTPNPALDHTLRLDEPLAAGAVARTDETQFDPGGKGINVSKYLASLDAPTVATGFLGDPFGRLVRDRLREAGIESDFVTIDEPTRLNTTVLAPDGEYKINHDGPRVGPAAVDRVLDAIRRRDPETVVVAGSLPPGVGPDAVDRIARAGDWETAADVGGGVLRDLEAPFSLCKPNREELAAATDAPVGTVEECLAAAEALRGAGFDRVVASLGPDGAVLATGDGTYHAPAVETTVVDTVGAGDALLAGVLAALARDESGDAALRAGVAVASRVVAVAGTRVPDFDGVLTAADDVPISAY</sequence>
<dbReference type="Gene3D" id="3.40.1190.20">
    <property type="match status" value="1"/>
</dbReference>
<evidence type="ECO:0000313" key="7">
    <source>
        <dbReference type="EMBL" id="MFC7317561.1"/>
    </source>
</evidence>
<dbReference type="NCBIfam" id="NF041320">
    <property type="entry name" value="pfkB_Halo"/>
    <property type="match status" value="1"/>
</dbReference>
<dbReference type="InterPro" id="IPR017583">
    <property type="entry name" value="Tagatose/fructose_Pkinase"/>
</dbReference>
<keyword evidence="3" id="KW-0547">Nucleotide-binding</keyword>
<dbReference type="Proteomes" id="UP001596547">
    <property type="component" value="Unassembled WGS sequence"/>
</dbReference>
<dbReference type="NCBIfam" id="TIGR03168">
    <property type="entry name" value="1-PFK"/>
    <property type="match status" value="1"/>
</dbReference>
<proteinExistence type="inferred from homology"/>
<keyword evidence="4" id="KW-0418">Kinase</keyword>
<protein>
    <submittedName>
        <fullName evidence="7">1-phosphofructokinase</fullName>
        <ecNumber evidence="7">2.7.1.56</ecNumber>
    </submittedName>
</protein>
<dbReference type="PIRSF" id="PIRSF000535">
    <property type="entry name" value="1PFK/6PFK/LacC"/>
    <property type="match status" value="1"/>
</dbReference>
<dbReference type="InterPro" id="IPR054902">
    <property type="entry name" value="pfkB_Halo"/>
</dbReference>
<reference evidence="7 8" key="1">
    <citation type="journal article" date="2019" name="Int. J. Syst. Evol. Microbiol.">
        <title>The Global Catalogue of Microorganisms (GCM) 10K type strain sequencing project: providing services to taxonomists for standard genome sequencing and annotation.</title>
        <authorList>
            <consortium name="The Broad Institute Genomics Platform"/>
            <consortium name="The Broad Institute Genome Sequencing Center for Infectious Disease"/>
            <person name="Wu L."/>
            <person name="Ma J."/>
        </authorList>
    </citation>
    <scope>NUCLEOTIDE SEQUENCE [LARGE SCALE GENOMIC DNA]</scope>
    <source>
        <strain evidence="7 8">PSR21</strain>
    </source>
</reference>
<feature type="domain" description="Carbohydrate kinase PfkB" evidence="6">
    <location>
        <begin position="23"/>
        <end position="284"/>
    </location>
</feature>
<dbReference type="PANTHER" id="PTHR46566:SF2">
    <property type="entry name" value="ATP-DEPENDENT 6-PHOSPHOFRUCTOKINASE ISOZYME 2"/>
    <property type="match status" value="1"/>
</dbReference>
<evidence type="ECO:0000256" key="3">
    <source>
        <dbReference type="ARBA" id="ARBA00022741"/>
    </source>
</evidence>
<dbReference type="CDD" id="cd01164">
    <property type="entry name" value="FruK_PfkB_like"/>
    <property type="match status" value="1"/>
</dbReference>
<comment type="caution">
    <text evidence="7">The sequence shown here is derived from an EMBL/GenBank/DDBJ whole genome shotgun (WGS) entry which is preliminary data.</text>
</comment>
<dbReference type="EC" id="2.7.1.56" evidence="7"/>
<evidence type="ECO:0000256" key="2">
    <source>
        <dbReference type="ARBA" id="ARBA00022679"/>
    </source>
</evidence>
<dbReference type="PROSITE" id="PS00584">
    <property type="entry name" value="PFKB_KINASES_2"/>
    <property type="match status" value="1"/>
</dbReference>
<dbReference type="InterPro" id="IPR029056">
    <property type="entry name" value="Ribokinase-like"/>
</dbReference>
<evidence type="ECO:0000256" key="5">
    <source>
        <dbReference type="ARBA" id="ARBA00022840"/>
    </source>
</evidence>
<evidence type="ECO:0000313" key="8">
    <source>
        <dbReference type="Proteomes" id="UP001596547"/>
    </source>
</evidence>
<evidence type="ECO:0000259" key="6">
    <source>
        <dbReference type="Pfam" id="PF00294"/>
    </source>
</evidence>
<dbReference type="EMBL" id="JBHTBF010000002">
    <property type="protein sequence ID" value="MFC7317561.1"/>
    <property type="molecule type" value="Genomic_DNA"/>
</dbReference>
<keyword evidence="5" id="KW-0067">ATP-binding</keyword>
<dbReference type="PANTHER" id="PTHR46566">
    <property type="entry name" value="1-PHOSPHOFRUCTOKINASE-RELATED"/>
    <property type="match status" value="1"/>
</dbReference>
<organism evidence="7 8">
    <name type="scientific">Halomarina halobia</name>
    <dbReference type="NCBI Taxonomy" id="3033386"/>
    <lineage>
        <taxon>Archaea</taxon>
        <taxon>Methanobacteriati</taxon>
        <taxon>Methanobacteriota</taxon>
        <taxon>Stenosarchaea group</taxon>
        <taxon>Halobacteria</taxon>
        <taxon>Halobacteriales</taxon>
        <taxon>Natronomonadaceae</taxon>
        <taxon>Halomarina</taxon>
    </lineage>
</organism>
<gene>
    <name evidence="7" type="primary">pfkB</name>
    <name evidence="7" type="ORF">ACFQPE_12290</name>
</gene>